<evidence type="ECO:0000313" key="2">
    <source>
        <dbReference type="EMBL" id="RDB27440.1"/>
    </source>
</evidence>
<gene>
    <name evidence="2" type="ORF">Hypma_004119</name>
</gene>
<protein>
    <submittedName>
        <fullName evidence="2">Uncharacterized protein</fullName>
    </submittedName>
</protein>
<proteinExistence type="predicted"/>
<dbReference type="Proteomes" id="UP000076154">
    <property type="component" value="Unassembled WGS sequence"/>
</dbReference>
<feature type="region of interest" description="Disordered" evidence="1">
    <location>
        <begin position="1"/>
        <end position="33"/>
    </location>
</feature>
<reference evidence="2" key="1">
    <citation type="submission" date="2018-04" db="EMBL/GenBank/DDBJ databases">
        <title>Whole genome sequencing of Hypsizygus marmoreus.</title>
        <authorList>
            <person name="Choi I.-G."/>
            <person name="Min B."/>
            <person name="Kim J.-G."/>
            <person name="Kim S."/>
            <person name="Oh Y.-L."/>
            <person name="Kong W.-S."/>
            <person name="Park H."/>
            <person name="Jeong J."/>
            <person name="Song E.-S."/>
        </authorList>
    </citation>
    <scope>NUCLEOTIDE SEQUENCE [LARGE SCALE GENOMIC DNA]</scope>
    <source>
        <strain evidence="2">51987-8</strain>
    </source>
</reference>
<dbReference type="EMBL" id="LUEZ02000016">
    <property type="protein sequence ID" value="RDB27440.1"/>
    <property type="molecule type" value="Genomic_DNA"/>
</dbReference>
<organism evidence="2 3">
    <name type="scientific">Hypsizygus marmoreus</name>
    <name type="common">White beech mushroom</name>
    <name type="synonym">Agaricus marmoreus</name>
    <dbReference type="NCBI Taxonomy" id="39966"/>
    <lineage>
        <taxon>Eukaryota</taxon>
        <taxon>Fungi</taxon>
        <taxon>Dikarya</taxon>
        <taxon>Basidiomycota</taxon>
        <taxon>Agaricomycotina</taxon>
        <taxon>Agaricomycetes</taxon>
        <taxon>Agaricomycetidae</taxon>
        <taxon>Agaricales</taxon>
        <taxon>Tricholomatineae</taxon>
        <taxon>Lyophyllaceae</taxon>
        <taxon>Hypsizygus</taxon>
    </lineage>
</organism>
<feature type="compositionally biased region" description="Low complexity" evidence="1">
    <location>
        <begin position="70"/>
        <end position="79"/>
    </location>
</feature>
<dbReference type="InParanoid" id="A0A369K1Q6"/>
<feature type="compositionally biased region" description="Basic residues" evidence="1">
    <location>
        <begin position="83"/>
        <end position="102"/>
    </location>
</feature>
<feature type="region of interest" description="Disordered" evidence="1">
    <location>
        <begin position="64"/>
        <end position="112"/>
    </location>
</feature>
<evidence type="ECO:0000256" key="1">
    <source>
        <dbReference type="SAM" id="MobiDB-lite"/>
    </source>
</evidence>
<sequence length="228" mass="25733">MHQRCQRANTCRSSKHSVLHSNPRVLQKTPKEDDLSRHALSSYTPLYTSCAIPPLPTLSLVPPWSPSSQPPLQRLSPVSTAKLPRRRGRHTRLMNQQRRRGDRLHTAPPPQPQLHKVLSLISKTKRVVIATTTTTPQPVSLSPHHHTKSLDRKRRFTNSLYVLLSDQGLMSCSSVCLACSWSSTVATIASCKRRSLAMEQSGRTELRHTQPHRNTFSFPFSVDLTIDK</sequence>
<feature type="compositionally biased region" description="Polar residues" evidence="1">
    <location>
        <begin position="1"/>
        <end position="12"/>
    </location>
</feature>
<evidence type="ECO:0000313" key="3">
    <source>
        <dbReference type="Proteomes" id="UP000076154"/>
    </source>
</evidence>
<accession>A0A369K1Q6</accession>
<name>A0A369K1Q6_HYPMA</name>
<comment type="caution">
    <text evidence="2">The sequence shown here is derived from an EMBL/GenBank/DDBJ whole genome shotgun (WGS) entry which is preliminary data.</text>
</comment>
<keyword evidence="3" id="KW-1185">Reference proteome</keyword>
<dbReference type="AlphaFoldDB" id="A0A369K1Q6"/>